<evidence type="ECO:0000256" key="1">
    <source>
        <dbReference type="SAM" id="SignalP"/>
    </source>
</evidence>
<proteinExistence type="predicted"/>
<dbReference type="RefSeq" id="XP_073974279.1">
    <property type="nucleotide sequence ID" value="XM_074118178.1"/>
</dbReference>
<dbReference type="GeneID" id="141449102"/>
<keyword evidence="1" id="KW-0732">Signal</keyword>
<accession>A0A4P6DGR6</accession>
<name>A0A4P6DGR6_RHOPR</name>
<dbReference type="AlphaFoldDB" id="A0A4P6DGR6"/>
<feature type="chain" id="PRO_5020356742" evidence="1">
    <location>
        <begin position="18"/>
        <end position="179"/>
    </location>
</feature>
<sequence>MYYICIASFLLITALHCYPEERRDPKWFITRRTLTSVVLRHRLVTEMIPSSCAVLDSTLQPCRNVRRLDIKPSPPRKIQSTATQQMMQHQILNKTPLEPSNDGGNWFWGGVTTVTQITVSDVTMKVQDPNTVITFSVKGCKPTKLPFDLPFCSNDDLNPTSASANVNTLRTAELYYVED</sequence>
<dbReference type="RefSeq" id="XP_073974278.1">
    <property type="nucleotide sequence ID" value="XM_074118177.1"/>
</dbReference>
<evidence type="ECO:0000313" key="2">
    <source>
        <dbReference type="EMBL" id="MOY45991.1"/>
    </source>
</evidence>
<protein>
    <submittedName>
        <fullName evidence="2">Putative secreted protein panstrongylus lignarius</fullName>
    </submittedName>
</protein>
<feature type="signal peptide" evidence="1">
    <location>
        <begin position="1"/>
        <end position="17"/>
    </location>
</feature>
<organism evidence="2">
    <name type="scientific">Rhodnius prolixus</name>
    <name type="common">Triatomid bug</name>
    <dbReference type="NCBI Taxonomy" id="13249"/>
    <lineage>
        <taxon>Eukaryota</taxon>
        <taxon>Metazoa</taxon>
        <taxon>Ecdysozoa</taxon>
        <taxon>Arthropoda</taxon>
        <taxon>Hexapoda</taxon>
        <taxon>Insecta</taxon>
        <taxon>Pterygota</taxon>
        <taxon>Neoptera</taxon>
        <taxon>Paraneoptera</taxon>
        <taxon>Hemiptera</taxon>
        <taxon>Heteroptera</taxon>
        <taxon>Panheteroptera</taxon>
        <taxon>Cimicomorpha</taxon>
        <taxon>Reduviidae</taxon>
        <taxon>Triatominae</taxon>
        <taxon>Rhodnius</taxon>
    </lineage>
</organism>
<reference evidence="2" key="1">
    <citation type="submission" date="2019-04" db="EMBL/GenBank/DDBJ databases">
        <title>Analysis of the testis transcriptome of the Chagas disease vector Rhodnius prolixus.</title>
        <authorList>
            <person name="Cesar J."/>
            <person name="Ribeiro J.M."/>
            <person name="Pereira M.H."/>
            <person name="Araujo R.N."/>
            <person name="Gontijo N.F."/>
            <person name="Pessoa G."/>
            <person name="Sant'Anna M.V."/>
            <person name="Sorgine M.H."/>
            <person name="Majerowicz D."/>
            <person name="Carvalho A.B."/>
            <person name="Braz G."/>
            <person name="Mesquita R."/>
            <person name="Lagerblad P.O."/>
            <person name="Koerich L.B."/>
        </authorList>
    </citation>
    <scope>NUCLEOTIDE SEQUENCE</scope>
</reference>
<dbReference type="EMBL" id="GHKJ01000961">
    <property type="protein sequence ID" value="MOY45991.1"/>
    <property type="molecule type" value="Transcribed_RNA"/>
</dbReference>